<gene>
    <name evidence="4" type="ORF">KK1_003058</name>
</gene>
<feature type="domain" description="CCHC-type" evidence="3">
    <location>
        <begin position="55"/>
        <end position="70"/>
    </location>
</feature>
<accession>A0A151SPP3</accession>
<dbReference type="PROSITE" id="PS50158">
    <property type="entry name" value="ZF_CCHC"/>
    <property type="match status" value="1"/>
</dbReference>
<evidence type="ECO:0000256" key="2">
    <source>
        <dbReference type="SAM" id="Coils"/>
    </source>
</evidence>
<proteinExistence type="predicted"/>
<dbReference type="Pfam" id="PF00098">
    <property type="entry name" value="zf-CCHC"/>
    <property type="match status" value="1"/>
</dbReference>
<evidence type="ECO:0000259" key="3">
    <source>
        <dbReference type="PROSITE" id="PS50158"/>
    </source>
</evidence>
<evidence type="ECO:0000256" key="1">
    <source>
        <dbReference type="PROSITE-ProRule" id="PRU00047"/>
    </source>
</evidence>
<evidence type="ECO:0000313" key="5">
    <source>
        <dbReference type="Proteomes" id="UP000075243"/>
    </source>
</evidence>
<dbReference type="GO" id="GO:0008270">
    <property type="term" value="F:zinc ion binding"/>
    <property type="evidence" value="ECO:0007669"/>
    <property type="project" value="UniProtKB-KW"/>
</dbReference>
<dbReference type="AlphaFoldDB" id="A0A151SPP3"/>
<evidence type="ECO:0000313" key="4">
    <source>
        <dbReference type="EMBL" id="KYP56810.1"/>
    </source>
</evidence>
<dbReference type="GO" id="GO:0003676">
    <property type="term" value="F:nucleic acid binding"/>
    <property type="evidence" value="ECO:0007669"/>
    <property type="project" value="InterPro"/>
</dbReference>
<dbReference type="SUPFAM" id="SSF57756">
    <property type="entry name" value="Retrovirus zinc finger-like domains"/>
    <property type="match status" value="1"/>
</dbReference>
<keyword evidence="2" id="KW-0175">Coiled coil</keyword>
<keyword evidence="5" id="KW-1185">Reference proteome</keyword>
<name>A0A151SPP3_CAJCA</name>
<feature type="non-terminal residue" evidence="4">
    <location>
        <position position="1"/>
    </location>
</feature>
<dbReference type="InterPro" id="IPR036875">
    <property type="entry name" value="Znf_CCHC_sf"/>
</dbReference>
<feature type="coiled-coil region" evidence="2">
    <location>
        <begin position="149"/>
        <end position="176"/>
    </location>
</feature>
<reference evidence="4 5" key="1">
    <citation type="journal article" date="2012" name="Nat. Biotechnol.">
        <title>Draft genome sequence of pigeonpea (Cajanus cajan), an orphan legume crop of resource-poor farmers.</title>
        <authorList>
            <person name="Varshney R.K."/>
            <person name="Chen W."/>
            <person name="Li Y."/>
            <person name="Bharti A.K."/>
            <person name="Saxena R.K."/>
            <person name="Schlueter J.A."/>
            <person name="Donoghue M.T."/>
            <person name="Azam S."/>
            <person name="Fan G."/>
            <person name="Whaley A.M."/>
            <person name="Farmer A.D."/>
            <person name="Sheridan J."/>
            <person name="Iwata A."/>
            <person name="Tuteja R."/>
            <person name="Penmetsa R.V."/>
            <person name="Wu W."/>
            <person name="Upadhyaya H.D."/>
            <person name="Yang S.P."/>
            <person name="Shah T."/>
            <person name="Saxena K.B."/>
            <person name="Michael T."/>
            <person name="McCombie W.R."/>
            <person name="Yang B."/>
            <person name="Zhang G."/>
            <person name="Yang H."/>
            <person name="Wang J."/>
            <person name="Spillane C."/>
            <person name="Cook D.R."/>
            <person name="May G.D."/>
            <person name="Xu X."/>
            <person name="Jackson S.A."/>
        </authorList>
    </citation>
    <scope>NUCLEOTIDE SEQUENCE [LARGE SCALE GENOMIC DNA]</scope>
    <source>
        <strain evidence="5">cv. Asha</strain>
    </source>
</reference>
<sequence>EEEDNSNEDKSEQQELNLMVRKFWMFMKKKNNKRNSSKQNKFFRKNDNSSPKYTCFECGKVGHIKADCPNLKKQGHEEKKPKFRSMKKKAYIAWEENDSTISIETDSEEKANLCLMANHEVAYEVSNSDSFTYSYDQLYDALCDLYKEAKKLSSLNRILKGNIKEMESKISSLEKDIFIFLNLKMRN</sequence>
<keyword evidence="1" id="KW-0863">Zinc-finger</keyword>
<dbReference type="InterPro" id="IPR001878">
    <property type="entry name" value="Znf_CCHC"/>
</dbReference>
<protein>
    <recommendedName>
        <fullName evidence="3">CCHC-type domain-containing protein</fullName>
    </recommendedName>
</protein>
<dbReference type="Gene3D" id="4.10.60.10">
    <property type="entry name" value="Zinc finger, CCHC-type"/>
    <property type="match status" value="1"/>
</dbReference>
<keyword evidence="1" id="KW-0862">Zinc</keyword>
<dbReference type="Gramene" id="C.cajan_02988.t">
    <property type="protein sequence ID" value="C.cajan_02988.t.cds1"/>
    <property type="gene ID" value="C.cajan_02988"/>
</dbReference>
<dbReference type="Proteomes" id="UP000075243">
    <property type="component" value="Chromosome 11"/>
</dbReference>
<dbReference type="EMBL" id="CM003613">
    <property type="protein sequence ID" value="KYP56810.1"/>
    <property type="molecule type" value="Genomic_DNA"/>
</dbReference>
<dbReference type="SMART" id="SM00343">
    <property type="entry name" value="ZnF_C2HC"/>
    <property type="match status" value="1"/>
</dbReference>
<keyword evidence="1" id="KW-0479">Metal-binding</keyword>
<organism evidence="4 5">
    <name type="scientific">Cajanus cajan</name>
    <name type="common">Pigeon pea</name>
    <name type="synonym">Cajanus indicus</name>
    <dbReference type="NCBI Taxonomy" id="3821"/>
    <lineage>
        <taxon>Eukaryota</taxon>
        <taxon>Viridiplantae</taxon>
        <taxon>Streptophyta</taxon>
        <taxon>Embryophyta</taxon>
        <taxon>Tracheophyta</taxon>
        <taxon>Spermatophyta</taxon>
        <taxon>Magnoliopsida</taxon>
        <taxon>eudicotyledons</taxon>
        <taxon>Gunneridae</taxon>
        <taxon>Pentapetalae</taxon>
        <taxon>rosids</taxon>
        <taxon>fabids</taxon>
        <taxon>Fabales</taxon>
        <taxon>Fabaceae</taxon>
        <taxon>Papilionoideae</taxon>
        <taxon>50 kb inversion clade</taxon>
        <taxon>NPAAA clade</taxon>
        <taxon>indigoferoid/millettioid clade</taxon>
        <taxon>Phaseoleae</taxon>
        <taxon>Cajanus</taxon>
    </lineage>
</organism>